<evidence type="ECO:0000256" key="7">
    <source>
        <dbReference type="ARBA" id="ARBA00023306"/>
    </source>
</evidence>
<dbReference type="NCBIfam" id="TIGR02209">
    <property type="entry name" value="ftsL_broad"/>
    <property type="match status" value="1"/>
</dbReference>
<keyword evidence="12" id="KW-1185">Reference proteome</keyword>
<sequence>MSIEKIKPYHQPEREPAKRQVKVRVKKNKWISKGEKYLYSIISGTVLCACAYVISFSSATDTLNRDIETLEGKVEQQQSVNNSLTYDVEQLRNPERILNVAKKHGLDIEQSQVKQATAVSSK</sequence>
<evidence type="ECO:0000256" key="9">
    <source>
        <dbReference type="SAM" id="MobiDB-lite"/>
    </source>
</evidence>
<evidence type="ECO:0000256" key="10">
    <source>
        <dbReference type="SAM" id="Phobius"/>
    </source>
</evidence>
<reference evidence="11 12" key="1">
    <citation type="submission" date="2017-08" db="EMBL/GenBank/DDBJ databases">
        <title>Salimicrobium alkalisoli sp. nov., isolated from saline alkaline soil.</title>
        <authorList>
            <person name="Zhang G."/>
            <person name="Xiong Q."/>
        </authorList>
    </citation>
    <scope>NUCLEOTIDE SEQUENCE [LARGE SCALE GENOMIC DNA]</scope>
    <source>
        <strain evidence="11 12">WN024</strain>
    </source>
</reference>
<evidence type="ECO:0000313" key="11">
    <source>
        <dbReference type="EMBL" id="PBB05307.1"/>
    </source>
</evidence>
<comment type="caution">
    <text evidence="11">The sequence shown here is derived from an EMBL/GenBank/DDBJ whole genome shotgun (WGS) entry which is preliminary data.</text>
</comment>
<feature type="region of interest" description="Disordered" evidence="9">
    <location>
        <begin position="1"/>
        <end position="20"/>
    </location>
</feature>
<organism evidence="11 12">
    <name type="scientific">Salimicrobium humidisoli</name>
    <dbReference type="NCBI Taxonomy" id="2029857"/>
    <lineage>
        <taxon>Bacteria</taxon>
        <taxon>Bacillati</taxon>
        <taxon>Bacillota</taxon>
        <taxon>Bacilli</taxon>
        <taxon>Bacillales</taxon>
        <taxon>Bacillaceae</taxon>
        <taxon>Salimicrobium</taxon>
    </lineage>
</organism>
<dbReference type="EMBL" id="NSGH01000014">
    <property type="protein sequence ID" value="PBB05307.1"/>
    <property type="molecule type" value="Genomic_DNA"/>
</dbReference>
<evidence type="ECO:0000313" key="12">
    <source>
        <dbReference type="Proteomes" id="UP000217561"/>
    </source>
</evidence>
<keyword evidence="3 11" id="KW-0132">Cell division</keyword>
<accession>A0ABX4HQ10</accession>
<dbReference type="InterPro" id="IPR011922">
    <property type="entry name" value="Cell_div_FtsL"/>
</dbReference>
<gene>
    <name evidence="11" type="primary">ftsL</name>
    <name evidence="11" type="ORF">CKW00_09540</name>
</gene>
<proteinExistence type="predicted"/>
<protein>
    <recommendedName>
        <fullName evidence="8">Cell division protein FtsL</fullName>
    </recommendedName>
</protein>
<name>A0ABX4HQ10_9BACI</name>
<evidence type="ECO:0000256" key="3">
    <source>
        <dbReference type="ARBA" id="ARBA00022618"/>
    </source>
</evidence>
<evidence type="ECO:0000256" key="6">
    <source>
        <dbReference type="ARBA" id="ARBA00023136"/>
    </source>
</evidence>
<keyword evidence="5 10" id="KW-1133">Transmembrane helix</keyword>
<dbReference type="GO" id="GO:0051301">
    <property type="term" value="P:cell division"/>
    <property type="evidence" value="ECO:0007669"/>
    <property type="project" value="UniProtKB-KW"/>
</dbReference>
<evidence type="ECO:0000256" key="5">
    <source>
        <dbReference type="ARBA" id="ARBA00022989"/>
    </source>
</evidence>
<keyword evidence="7" id="KW-0131">Cell cycle</keyword>
<dbReference type="RefSeq" id="WP_095822382.1">
    <property type="nucleotide sequence ID" value="NZ_NSGH01000014.1"/>
</dbReference>
<dbReference type="Proteomes" id="UP000217561">
    <property type="component" value="Unassembled WGS sequence"/>
</dbReference>
<comment type="subcellular location">
    <subcellularLocation>
        <location evidence="1">Cell membrane</location>
        <topology evidence="1">Single-pass type II membrane protein</topology>
    </subcellularLocation>
</comment>
<evidence type="ECO:0000256" key="1">
    <source>
        <dbReference type="ARBA" id="ARBA00004401"/>
    </source>
</evidence>
<keyword evidence="6 10" id="KW-0472">Membrane</keyword>
<keyword evidence="4 10" id="KW-0812">Transmembrane</keyword>
<feature type="transmembrane region" description="Helical" evidence="10">
    <location>
        <begin position="37"/>
        <end position="55"/>
    </location>
</feature>
<evidence type="ECO:0000256" key="4">
    <source>
        <dbReference type="ARBA" id="ARBA00022692"/>
    </source>
</evidence>
<evidence type="ECO:0000256" key="8">
    <source>
        <dbReference type="NCBIfam" id="TIGR02209"/>
    </source>
</evidence>
<keyword evidence="2" id="KW-1003">Cell membrane</keyword>
<feature type="compositionally biased region" description="Basic and acidic residues" evidence="9">
    <location>
        <begin position="1"/>
        <end position="18"/>
    </location>
</feature>
<evidence type="ECO:0000256" key="2">
    <source>
        <dbReference type="ARBA" id="ARBA00022475"/>
    </source>
</evidence>